<organism evidence="1 2">
    <name type="scientific">Liparis tanakae</name>
    <name type="common">Tanaka's snailfish</name>
    <dbReference type="NCBI Taxonomy" id="230148"/>
    <lineage>
        <taxon>Eukaryota</taxon>
        <taxon>Metazoa</taxon>
        <taxon>Chordata</taxon>
        <taxon>Craniata</taxon>
        <taxon>Vertebrata</taxon>
        <taxon>Euteleostomi</taxon>
        <taxon>Actinopterygii</taxon>
        <taxon>Neopterygii</taxon>
        <taxon>Teleostei</taxon>
        <taxon>Neoteleostei</taxon>
        <taxon>Acanthomorphata</taxon>
        <taxon>Eupercaria</taxon>
        <taxon>Perciformes</taxon>
        <taxon>Cottioidei</taxon>
        <taxon>Cottales</taxon>
        <taxon>Liparidae</taxon>
        <taxon>Liparis</taxon>
    </lineage>
</organism>
<sequence>MKRRLQGRKIREGGWTEIKVEEMGIKEEREPGVEGEQNQLNTLVTLLCAFTSHRTWLGLELGLGPCPCIQSLAWTWPPLQWSRLLLSASCLKGRPHCDLIGLASCLLPPASCLLPPAVALLMCPTPSSSLFLSVSWIVEIWIVVHAYY</sequence>
<dbReference type="EMBL" id="SRLO01000866">
    <property type="protein sequence ID" value="TNN45117.1"/>
    <property type="molecule type" value="Genomic_DNA"/>
</dbReference>
<keyword evidence="2" id="KW-1185">Reference proteome</keyword>
<name>A0A4Z2FV26_9TELE</name>
<reference evidence="1 2" key="1">
    <citation type="submission" date="2019-03" db="EMBL/GenBank/DDBJ databases">
        <title>First draft genome of Liparis tanakae, snailfish: a comprehensive survey of snailfish specific genes.</title>
        <authorList>
            <person name="Kim W."/>
            <person name="Song I."/>
            <person name="Jeong J.-H."/>
            <person name="Kim D."/>
            <person name="Kim S."/>
            <person name="Ryu S."/>
            <person name="Song J.Y."/>
            <person name="Lee S.K."/>
        </authorList>
    </citation>
    <scope>NUCLEOTIDE SEQUENCE [LARGE SCALE GENOMIC DNA]</scope>
    <source>
        <tissue evidence="1">Muscle</tissue>
    </source>
</reference>
<accession>A0A4Z2FV26</accession>
<dbReference type="Proteomes" id="UP000314294">
    <property type="component" value="Unassembled WGS sequence"/>
</dbReference>
<evidence type="ECO:0000313" key="1">
    <source>
        <dbReference type="EMBL" id="TNN45117.1"/>
    </source>
</evidence>
<gene>
    <name evidence="1" type="ORF">EYF80_044699</name>
</gene>
<evidence type="ECO:0000313" key="2">
    <source>
        <dbReference type="Proteomes" id="UP000314294"/>
    </source>
</evidence>
<comment type="caution">
    <text evidence="1">The sequence shown here is derived from an EMBL/GenBank/DDBJ whole genome shotgun (WGS) entry which is preliminary data.</text>
</comment>
<proteinExistence type="predicted"/>
<dbReference type="AlphaFoldDB" id="A0A4Z2FV26"/>
<protein>
    <submittedName>
        <fullName evidence="1">Uncharacterized protein</fullName>
    </submittedName>
</protein>